<accession>B0XGV8</accession>
<dbReference type="Proteomes" id="UP000002320">
    <property type="component" value="Unassembled WGS sequence"/>
</dbReference>
<organism>
    <name type="scientific">Culex quinquefasciatus</name>
    <name type="common">Southern house mosquito</name>
    <name type="synonym">Culex pungens</name>
    <dbReference type="NCBI Taxonomy" id="7176"/>
    <lineage>
        <taxon>Eukaryota</taxon>
        <taxon>Metazoa</taxon>
        <taxon>Ecdysozoa</taxon>
        <taxon>Arthropoda</taxon>
        <taxon>Hexapoda</taxon>
        <taxon>Insecta</taxon>
        <taxon>Pterygota</taxon>
        <taxon>Neoptera</taxon>
        <taxon>Endopterygota</taxon>
        <taxon>Diptera</taxon>
        <taxon>Nematocera</taxon>
        <taxon>Culicoidea</taxon>
        <taxon>Culicidae</taxon>
        <taxon>Culicinae</taxon>
        <taxon>Culicini</taxon>
        <taxon>Culex</taxon>
        <taxon>Culex</taxon>
    </lineage>
</organism>
<reference evidence="2" key="2">
    <citation type="submission" date="2021-02" db="UniProtKB">
        <authorList>
            <consortium name="EnsemblMetazoa"/>
        </authorList>
    </citation>
    <scope>IDENTIFICATION</scope>
    <source>
        <strain evidence="2">JHB</strain>
    </source>
</reference>
<dbReference type="VEuPathDB" id="VectorBase:CPIJ018725"/>
<dbReference type="InParanoid" id="B0XGV8"/>
<dbReference type="EMBL" id="DS233069">
    <property type="protein sequence ID" value="EDS27844.1"/>
    <property type="molecule type" value="Genomic_DNA"/>
</dbReference>
<gene>
    <name evidence="2" type="primary">6052648</name>
    <name evidence="1" type="ORF">CpipJ_CPIJ018725</name>
</gene>
<evidence type="ECO:0000313" key="2">
    <source>
        <dbReference type="EnsemblMetazoa" id="CPIJ018725-PA"/>
    </source>
</evidence>
<proteinExistence type="predicted"/>
<keyword evidence="3" id="KW-1185">Reference proteome</keyword>
<dbReference type="EnsemblMetazoa" id="CPIJ018725-RA">
    <property type="protein sequence ID" value="CPIJ018725-PA"/>
    <property type="gene ID" value="CPIJ018725"/>
</dbReference>
<evidence type="ECO:0000313" key="1">
    <source>
        <dbReference type="EMBL" id="EDS27844.1"/>
    </source>
</evidence>
<name>B0XGV8_CULQU</name>
<dbReference type="HOGENOM" id="CLU_3385268_0_0_1"/>
<dbReference type="KEGG" id="cqu:CpipJ_CPIJ018725"/>
<sequence length="33" mass="3475">MESSADPFQSHQGLRQGDGLSNALFNIGLEGVV</sequence>
<evidence type="ECO:0000313" key="3">
    <source>
        <dbReference type="Proteomes" id="UP000002320"/>
    </source>
</evidence>
<reference evidence="1" key="1">
    <citation type="submission" date="2007-03" db="EMBL/GenBank/DDBJ databases">
        <title>Annotation of Culex pipiens quinquefasciatus.</title>
        <authorList>
            <consortium name="The Broad Institute Genome Sequencing Platform"/>
            <person name="Atkinson P.W."/>
            <person name="Hemingway J."/>
            <person name="Christensen B.M."/>
            <person name="Higgs S."/>
            <person name="Kodira C."/>
            <person name="Hannick L."/>
            <person name="Megy K."/>
            <person name="O'Leary S."/>
            <person name="Pearson M."/>
            <person name="Haas B.J."/>
            <person name="Mauceli E."/>
            <person name="Wortman J.R."/>
            <person name="Lee N.H."/>
            <person name="Guigo R."/>
            <person name="Stanke M."/>
            <person name="Alvarado L."/>
            <person name="Amedeo P."/>
            <person name="Antoine C.H."/>
            <person name="Arensburger P."/>
            <person name="Bidwell S.L."/>
            <person name="Crawford M."/>
            <person name="Camaro F."/>
            <person name="Devon K."/>
            <person name="Engels R."/>
            <person name="Hammond M."/>
            <person name="Howarth C."/>
            <person name="Koehrsen M."/>
            <person name="Lawson D."/>
            <person name="Montgomery P."/>
            <person name="Nene V."/>
            <person name="Nusbaum C."/>
            <person name="Puiu D."/>
            <person name="Romero-Severson J."/>
            <person name="Severson D.W."/>
            <person name="Shumway M."/>
            <person name="Sisk P."/>
            <person name="Stolte C."/>
            <person name="Zeng Q."/>
            <person name="Eisenstadt E."/>
            <person name="Fraser-Liggett C."/>
            <person name="Strausberg R."/>
            <person name="Galagan J."/>
            <person name="Birren B."/>
            <person name="Collins F.H."/>
        </authorList>
    </citation>
    <scope>NUCLEOTIDE SEQUENCE [LARGE SCALE GENOMIC DNA]</scope>
    <source>
        <strain evidence="1">JHB</strain>
    </source>
</reference>
<dbReference type="AlphaFoldDB" id="B0XGV8"/>
<protein>
    <submittedName>
        <fullName evidence="1 2">Uncharacterized protein</fullName>
    </submittedName>
</protein>